<protein>
    <submittedName>
        <fullName evidence="2">Uncharacterized protein</fullName>
    </submittedName>
</protein>
<sequence>MPKRNHTPQEISTKKSDSDSDSGFLSNIKFWRNRLKYDSWFLFSFFVIFGLG</sequence>
<feature type="region of interest" description="Disordered" evidence="1">
    <location>
        <begin position="1"/>
        <end position="24"/>
    </location>
</feature>
<dbReference type="EMBL" id="LAZR01003525">
    <property type="protein sequence ID" value="KKN17387.1"/>
    <property type="molecule type" value="Genomic_DNA"/>
</dbReference>
<evidence type="ECO:0000256" key="1">
    <source>
        <dbReference type="SAM" id="MobiDB-lite"/>
    </source>
</evidence>
<name>A0A0F9NZ51_9ZZZZ</name>
<dbReference type="AlphaFoldDB" id="A0A0F9NZ51"/>
<accession>A0A0F9NZ51</accession>
<gene>
    <name evidence="2" type="ORF">LCGC14_0966290</name>
</gene>
<evidence type="ECO:0000313" key="2">
    <source>
        <dbReference type="EMBL" id="KKN17387.1"/>
    </source>
</evidence>
<proteinExistence type="predicted"/>
<organism evidence="2">
    <name type="scientific">marine sediment metagenome</name>
    <dbReference type="NCBI Taxonomy" id="412755"/>
    <lineage>
        <taxon>unclassified sequences</taxon>
        <taxon>metagenomes</taxon>
        <taxon>ecological metagenomes</taxon>
    </lineage>
</organism>
<reference evidence="2" key="1">
    <citation type="journal article" date="2015" name="Nature">
        <title>Complex archaea that bridge the gap between prokaryotes and eukaryotes.</title>
        <authorList>
            <person name="Spang A."/>
            <person name="Saw J.H."/>
            <person name="Jorgensen S.L."/>
            <person name="Zaremba-Niedzwiedzka K."/>
            <person name="Martijn J."/>
            <person name="Lind A.E."/>
            <person name="van Eijk R."/>
            <person name="Schleper C."/>
            <person name="Guy L."/>
            <person name="Ettema T.J."/>
        </authorList>
    </citation>
    <scope>NUCLEOTIDE SEQUENCE</scope>
</reference>
<comment type="caution">
    <text evidence="2">The sequence shown here is derived from an EMBL/GenBank/DDBJ whole genome shotgun (WGS) entry which is preliminary data.</text>
</comment>